<dbReference type="PROSITE" id="PS00211">
    <property type="entry name" value="ABC_TRANSPORTER_1"/>
    <property type="match status" value="1"/>
</dbReference>
<dbReference type="AlphaFoldDB" id="A0A1I6M499"/>
<evidence type="ECO:0000256" key="2">
    <source>
        <dbReference type="ARBA" id="ARBA00022741"/>
    </source>
</evidence>
<evidence type="ECO:0000313" key="6">
    <source>
        <dbReference type="Proteomes" id="UP000199062"/>
    </source>
</evidence>
<dbReference type="InterPro" id="IPR027417">
    <property type="entry name" value="P-loop_NTPase"/>
</dbReference>
<gene>
    <name evidence="5" type="ORF">SAMN05216559_3748</name>
</gene>
<accession>A0A1I6M499</accession>
<dbReference type="InterPro" id="IPR003439">
    <property type="entry name" value="ABC_transporter-like_ATP-bd"/>
</dbReference>
<proteinExistence type="predicted"/>
<dbReference type="FunFam" id="3.40.50.300:FF:004160">
    <property type="entry name" value="ABC transporter (Glutamine transport ATP-binding protein)"/>
    <property type="match status" value="1"/>
</dbReference>
<keyword evidence="1" id="KW-0813">Transport</keyword>
<dbReference type="GO" id="GO:0022857">
    <property type="term" value="F:transmembrane transporter activity"/>
    <property type="evidence" value="ECO:0007669"/>
    <property type="project" value="TreeGrafter"/>
</dbReference>
<keyword evidence="2" id="KW-0547">Nucleotide-binding</keyword>
<evidence type="ECO:0000256" key="3">
    <source>
        <dbReference type="ARBA" id="ARBA00022840"/>
    </source>
</evidence>
<evidence type="ECO:0000256" key="1">
    <source>
        <dbReference type="ARBA" id="ARBA00022448"/>
    </source>
</evidence>
<evidence type="ECO:0000313" key="5">
    <source>
        <dbReference type="EMBL" id="SFS10516.1"/>
    </source>
</evidence>
<dbReference type="GO" id="GO:0005886">
    <property type="term" value="C:plasma membrane"/>
    <property type="evidence" value="ECO:0007669"/>
    <property type="project" value="TreeGrafter"/>
</dbReference>
<dbReference type="PANTHER" id="PTHR24220:SF86">
    <property type="entry name" value="ABC TRANSPORTER ABCH.1"/>
    <property type="match status" value="1"/>
</dbReference>
<dbReference type="RefSeq" id="WP_089818547.1">
    <property type="nucleotide sequence ID" value="NZ_FOZK01000004.1"/>
</dbReference>
<sequence>MNVIELEDVVKRYKSGEEIIEALKGVDFQADRGEMVTVIGPSGSGKSTMLNIIGLLDTPTEGTVRLDGRNVTDFSEDELTEERRSGIGFVFQDFHLLPMLTATENVELPSMWDTSVDRHDRAIDLLERVGLGDRLDHTPKQLSGGQKQRVAIARALINEPDILLADEPTGNLDQDTGETILEELTRLKEEEDVAIVAVTHDEQMLEYTDSTVRIVDGVIQEVVPA</sequence>
<dbReference type="PANTHER" id="PTHR24220">
    <property type="entry name" value="IMPORT ATP-BINDING PROTEIN"/>
    <property type="match status" value="1"/>
</dbReference>
<keyword evidence="3 5" id="KW-0067">ATP-binding</keyword>
<dbReference type="OrthoDB" id="302885at2157"/>
<dbReference type="SUPFAM" id="SSF52540">
    <property type="entry name" value="P-loop containing nucleoside triphosphate hydrolases"/>
    <property type="match status" value="1"/>
</dbReference>
<dbReference type="GO" id="GO:0016887">
    <property type="term" value="F:ATP hydrolysis activity"/>
    <property type="evidence" value="ECO:0007669"/>
    <property type="project" value="InterPro"/>
</dbReference>
<reference evidence="5 6" key="1">
    <citation type="submission" date="2016-10" db="EMBL/GenBank/DDBJ databases">
        <authorList>
            <person name="de Groot N.N."/>
        </authorList>
    </citation>
    <scope>NUCLEOTIDE SEQUENCE [LARGE SCALE GENOMIC DNA]</scope>
    <source>
        <strain evidence="5 6">CGMCC 1.10457</strain>
    </source>
</reference>
<dbReference type="InterPro" id="IPR017911">
    <property type="entry name" value="MacB-like_ATP-bd"/>
</dbReference>
<keyword evidence="6" id="KW-1185">Reference proteome</keyword>
<dbReference type="Pfam" id="PF00005">
    <property type="entry name" value="ABC_tran"/>
    <property type="match status" value="1"/>
</dbReference>
<dbReference type="CDD" id="cd03255">
    <property type="entry name" value="ABC_MJ0796_LolCDE_FtsE"/>
    <property type="match status" value="1"/>
</dbReference>
<dbReference type="PROSITE" id="PS50893">
    <property type="entry name" value="ABC_TRANSPORTER_2"/>
    <property type="match status" value="1"/>
</dbReference>
<evidence type="ECO:0000259" key="4">
    <source>
        <dbReference type="PROSITE" id="PS50893"/>
    </source>
</evidence>
<dbReference type="InterPro" id="IPR015854">
    <property type="entry name" value="ABC_transpr_LolD-like"/>
</dbReference>
<protein>
    <submittedName>
        <fullName evidence="5">Putative ABC transport system ATP-binding protein</fullName>
    </submittedName>
</protein>
<organism evidence="5 6">
    <name type="scientific">Halomicrobium zhouii</name>
    <dbReference type="NCBI Taxonomy" id="767519"/>
    <lineage>
        <taxon>Archaea</taxon>
        <taxon>Methanobacteriati</taxon>
        <taxon>Methanobacteriota</taxon>
        <taxon>Stenosarchaea group</taxon>
        <taxon>Halobacteria</taxon>
        <taxon>Halobacteriales</taxon>
        <taxon>Haloarculaceae</taxon>
        <taxon>Halomicrobium</taxon>
    </lineage>
</organism>
<dbReference type="InterPro" id="IPR003593">
    <property type="entry name" value="AAA+_ATPase"/>
</dbReference>
<dbReference type="InterPro" id="IPR017871">
    <property type="entry name" value="ABC_transporter-like_CS"/>
</dbReference>
<dbReference type="SMART" id="SM00382">
    <property type="entry name" value="AAA"/>
    <property type="match status" value="1"/>
</dbReference>
<dbReference type="GO" id="GO:0005524">
    <property type="term" value="F:ATP binding"/>
    <property type="evidence" value="ECO:0007669"/>
    <property type="project" value="UniProtKB-KW"/>
</dbReference>
<dbReference type="STRING" id="767519.SAMN05216559_3748"/>
<dbReference type="Proteomes" id="UP000199062">
    <property type="component" value="Unassembled WGS sequence"/>
</dbReference>
<feature type="domain" description="ABC transporter" evidence="4">
    <location>
        <begin position="4"/>
        <end position="225"/>
    </location>
</feature>
<dbReference type="EMBL" id="FOZK01000004">
    <property type="protein sequence ID" value="SFS10516.1"/>
    <property type="molecule type" value="Genomic_DNA"/>
</dbReference>
<name>A0A1I6M499_9EURY</name>
<dbReference type="Gene3D" id="3.40.50.300">
    <property type="entry name" value="P-loop containing nucleotide triphosphate hydrolases"/>
    <property type="match status" value="1"/>
</dbReference>